<reference evidence="2 3" key="1">
    <citation type="submission" date="2019-06" db="EMBL/GenBank/DDBJ databases">
        <authorList>
            <person name="Broberg M."/>
        </authorList>
    </citation>
    <scope>NUCLEOTIDE SEQUENCE [LARGE SCALE GENOMIC DNA]</scope>
</reference>
<evidence type="ECO:0000313" key="2">
    <source>
        <dbReference type="EMBL" id="VUC23260.1"/>
    </source>
</evidence>
<organism evidence="2 3">
    <name type="scientific">Bionectria ochroleuca</name>
    <name type="common">Gliocladium roseum</name>
    <dbReference type="NCBI Taxonomy" id="29856"/>
    <lineage>
        <taxon>Eukaryota</taxon>
        <taxon>Fungi</taxon>
        <taxon>Dikarya</taxon>
        <taxon>Ascomycota</taxon>
        <taxon>Pezizomycotina</taxon>
        <taxon>Sordariomycetes</taxon>
        <taxon>Hypocreomycetidae</taxon>
        <taxon>Hypocreales</taxon>
        <taxon>Bionectriaceae</taxon>
        <taxon>Clonostachys</taxon>
    </lineage>
</organism>
<protein>
    <recommendedName>
        <fullName evidence="4">Heterokaryon incompatibility domain-containing protein</fullName>
    </recommendedName>
</protein>
<dbReference type="Proteomes" id="UP000766486">
    <property type="component" value="Unassembled WGS sequence"/>
</dbReference>
<sequence>MFENRRHILGWSCDVIEYIGHPEANFSIKTSQLGHQSNTVVIDKFYIKAGSQLVGGISASLGKRDTPIFFDRSKSYCGLLDWISTRPVIFYDVGDKRAWLSDGASALLHLVRASIDRDRNAPAYRSNWKFDRLPSQDVTPLAENVEEAIETLKSYDNLNSTLYIDDIIPNESGKLDELRYTFRDRVKEILHHFQILIDHQAQVAAQDGYRFQLSAKVFVKRLLGFDFWDIAKPDGPIRQRVHQLEAGGFGWVDYARTTQATVVFGNEFGELLQASNPKLLCPDWKTIPMGLEYMGTSIATLRRLNWGENVNTDKAEVTTGILWCSRYELFSSCGCTALAPEASPAQAVRNHVNPTQFLLPRSSNVFLDIPKECAPVSITEIQQQRGAVVFGHTPYIIIGQRLALVPATSGTVGDTIVSVSDANENEENPGSSGASLEQPNAISTSANSTQPGSAADNMAQKQRVRSNNRWLRWLGLRKQ</sequence>
<evidence type="ECO:0000313" key="3">
    <source>
        <dbReference type="Proteomes" id="UP000766486"/>
    </source>
</evidence>
<proteinExistence type="predicted"/>
<feature type="compositionally biased region" description="Polar residues" evidence="1">
    <location>
        <begin position="422"/>
        <end position="452"/>
    </location>
</feature>
<comment type="caution">
    <text evidence="2">The sequence shown here is derived from an EMBL/GenBank/DDBJ whole genome shotgun (WGS) entry which is preliminary data.</text>
</comment>
<evidence type="ECO:0008006" key="4">
    <source>
        <dbReference type="Google" id="ProtNLM"/>
    </source>
</evidence>
<evidence type="ECO:0000256" key="1">
    <source>
        <dbReference type="SAM" id="MobiDB-lite"/>
    </source>
</evidence>
<feature type="region of interest" description="Disordered" evidence="1">
    <location>
        <begin position="422"/>
        <end position="464"/>
    </location>
</feature>
<keyword evidence="3" id="KW-1185">Reference proteome</keyword>
<accession>A0ABY6TYM1</accession>
<dbReference type="EMBL" id="CABFNS010000701">
    <property type="protein sequence ID" value="VUC23260.1"/>
    <property type="molecule type" value="Genomic_DNA"/>
</dbReference>
<name>A0ABY6TYM1_BIOOC</name>
<gene>
    <name evidence="2" type="ORF">CLO192961_LOCUS110502</name>
</gene>